<name>A0A0K2TPM4_LEPSM</name>
<protein>
    <submittedName>
        <fullName evidence="1">Uncharacterized protein</fullName>
    </submittedName>
</protein>
<sequence length="84" mass="9381">MLTRQNFFHSIWPPSFSITAFTRLQKAMQDLMTPSSNKFSNAATIENFGESTFGCEFLLGSLSKVPIYESPVVSNLVRKGGIFL</sequence>
<accession>A0A0K2TPM4</accession>
<proteinExistence type="predicted"/>
<evidence type="ECO:0000313" key="1">
    <source>
        <dbReference type="EMBL" id="CDW27815.1"/>
    </source>
</evidence>
<organism evidence="1">
    <name type="scientific">Lepeophtheirus salmonis</name>
    <name type="common">Salmon louse</name>
    <name type="synonym">Caligus salmonis</name>
    <dbReference type="NCBI Taxonomy" id="72036"/>
    <lineage>
        <taxon>Eukaryota</taxon>
        <taxon>Metazoa</taxon>
        <taxon>Ecdysozoa</taxon>
        <taxon>Arthropoda</taxon>
        <taxon>Crustacea</taxon>
        <taxon>Multicrustacea</taxon>
        <taxon>Hexanauplia</taxon>
        <taxon>Copepoda</taxon>
        <taxon>Siphonostomatoida</taxon>
        <taxon>Caligidae</taxon>
        <taxon>Lepeophtheirus</taxon>
    </lineage>
</organism>
<dbReference type="EMBL" id="HACA01010454">
    <property type="protein sequence ID" value="CDW27815.1"/>
    <property type="molecule type" value="Transcribed_RNA"/>
</dbReference>
<reference evidence="1" key="1">
    <citation type="submission" date="2014-05" db="EMBL/GenBank/DDBJ databases">
        <authorList>
            <person name="Chronopoulou M."/>
        </authorList>
    </citation>
    <scope>NUCLEOTIDE SEQUENCE</scope>
    <source>
        <tissue evidence="1">Whole organism</tissue>
    </source>
</reference>
<dbReference type="AlphaFoldDB" id="A0A0K2TPM4"/>